<dbReference type="SUPFAM" id="SSF51338">
    <property type="entry name" value="Composite domain of metallo-dependent hydrolases"/>
    <property type="match status" value="1"/>
</dbReference>
<organism evidence="1 2">
    <name type="scientific">Cylindrospermum stagnale PCC 7417</name>
    <dbReference type="NCBI Taxonomy" id="56107"/>
    <lineage>
        <taxon>Bacteria</taxon>
        <taxon>Bacillati</taxon>
        <taxon>Cyanobacteriota</taxon>
        <taxon>Cyanophyceae</taxon>
        <taxon>Nostocales</taxon>
        <taxon>Nostocaceae</taxon>
        <taxon>Cylindrospermum</taxon>
    </lineage>
</organism>
<dbReference type="AlphaFoldDB" id="K9WWS2"/>
<dbReference type="InterPro" id="IPR011059">
    <property type="entry name" value="Metal-dep_hydrolase_composite"/>
</dbReference>
<dbReference type="EMBL" id="CP003642">
    <property type="protein sequence ID" value="AFZ24236.1"/>
    <property type="molecule type" value="Genomic_DNA"/>
</dbReference>
<sequence length="48" mass="5003">MQDLLIKNGLIFDGLGSAPVRGDIGIQNWVLATFGDLGWGKAAMLTAG</sequence>
<dbReference type="RefSeq" id="WP_015207491.1">
    <property type="nucleotide sequence ID" value="NC_019757.1"/>
</dbReference>
<proteinExistence type="predicted"/>
<dbReference type="GO" id="GO:0016810">
    <property type="term" value="F:hydrolase activity, acting on carbon-nitrogen (but not peptide) bonds"/>
    <property type="evidence" value="ECO:0007669"/>
    <property type="project" value="InterPro"/>
</dbReference>
<dbReference type="OrthoDB" id="9766983at2"/>
<dbReference type="HOGENOM" id="CLU_3151932_0_0_3"/>
<dbReference type="KEGG" id="csg:Cylst_1991"/>
<dbReference type="Proteomes" id="UP000010475">
    <property type="component" value="Chromosome"/>
</dbReference>
<evidence type="ECO:0000313" key="2">
    <source>
        <dbReference type="Proteomes" id="UP000010475"/>
    </source>
</evidence>
<name>K9WWS2_9NOST</name>
<dbReference type="STRING" id="56107.Cylst_1991"/>
<protein>
    <submittedName>
        <fullName evidence="1">Uncharacterized protein</fullName>
    </submittedName>
</protein>
<keyword evidence="2" id="KW-1185">Reference proteome</keyword>
<accession>K9WWS2</accession>
<gene>
    <name evidence="1" type="ORF">Cylst_1991</name>
</gene>
<evidence type="ECO:0000313" key="1">
    <source>
        <dbReference type="EMBL" id="AFZ24236.1"/>
    </source>
</evidence>
<dbReference type="eggNOG" id="COG3653">
    <property type="taxonomic scope" value="Bacteria"/>
</dbReference>
<dbReference type="Gene3D" id="2.30.40.10">
    <property type="entry name" value="Urease, subunit C, domain 1"/>
    <property type="match status" value="1"/>
</dbReference>
<reference evidence="1 2" key="1">
    <citation type="submission" date="2012-06" db="EMBL/GenBank/DDBJ databases">
        <title>Finished chromosome of genome of Cylindrospermum stagnale PCC 7417.</title>
        <authorList>
            <consortium name="US DOE Joint Genome Institute"/>
            <person name="Gugger M."/>
            <person name="Coursin T."/>
            <person name="Rippka R."/>
            <person name="Tandeau De Marsac N."/>
            <person name="Huntemann M."/>
            <person name="Wei C.-L."/>
            <person name="Han J."/>
            <person name="Detter J.C."/>
            <person name="Han C."/>
            <person name="Tapia R."/>
            <person name="Chen A."/>
            <person name="Kyrpides N."/>
            <person name="Mavromatis K."/>
            <person name="Markowitz V."/>
            <person name="Szeto E."/>
            <person name="Ivanova N."/>
            <person name="Pagani I."/>
            <person name="Pati A."/>
            <person name="Goodwin L."/>
            <person name="Nordberg H.P."/>
            <person name="Cantor M.N."/>
            <person name="Hua S.X."/>
            <person name="Woyke T."/>
            <person name="Kerfeld C.A."/>
        </authorList>
    </citation>
    <scope>NUCLEOTIDE SEQUENCE [LARGE SCALE GENOMIC DNA]</scope>
    <source>
        <strain evidence="1 2">PCC 7417</strain>
    </source>
</reference>